<feature type="compositionally biased region" description="Polar residues" evidence="4">
    <location>
        <begin position="253"/>
        <end position="270"/>
    </location>
</feature>
<evidence type="ECO:0000313" key="6">
    <source>
        <dbReference type="EMBL" id="GAA0165354.1"/>
    </source>
</evidence>
<dbReference type="Pfam" id="PF13713">
    <property type="entry name" value="BRX_N"/>
    <property type="match status" value="1"/>
</dbReference>
<proteinExistence type="inferred from homology"/>
<keyword evidence="7" id="KW-1185">Reference proteome</keyword>
<keyword evidence="3" id="KW-0539">Nucleus</keyword>
<feature type="domain" description="BRX" evidence="5">
    <location>
        <begin position="302"/>
        <end position="357"/>
    </location>
</feature>
<gene>
    <name evidence="6" type="ORF">LIER_39960</name>
</gene>
<evidence type="ECO:0000256" key="2">
    <source>
        <dbReference type="ARBA" id="ARBA00009057"/>
    </source>
</evidence>
<protein>
    <recommendedName>
        <fullName evidence="5">BRX domain-containing protein</fullName>
    </recommendedName>
</protein>
<feature type="domain" description="BRX" evidence="5">
    <location>
        <begin position="139"/>
        <end position="194"/>
    </location>
</feature>
<dbReference type="AlphaFoldDB" id="A0AAV3QNN8"/>
<comment type="subcellular location">
    <subcellularLocation>
        <location evidence="1">Nucleus</location>
    </subcellularLocation>
</comment>
<dbReference type="GO" id="GO:0005634">
    <property type="term" value="C:nucleus"/>
    <property type="evidence" value="ECO:0007669"/>
    <property type="project" value="UniProtKB-SubCell"/>
</dbReference>
<dbReference type="Pfam" id="PF08381">
    <property type="entry name" value="BRX"/>
    <property type="match status" value="2"/>
</dbReference>
<feature type="region of interest" description="Disordered" evidence="4">
    <location>
        <begin position="205"/>
        <end position="226"/>
    </location>
</feature>
<feature type="compositionally biased region" description="Basic and acidic residues" evidence="4">
    <location>
        <begin position="206"/>
        <end position="226"/>
    </location>
</feature>
<dbReference type="InterPro" id="IPR013591">
    <property type="entry name" value="Brevis_radix_dom"/>
</dbReference>
<dbReference type="InterPro" id="IPR027988">
    <property type="entry name" value="BRX_N"/>
</dbReference>
<dbReference type="Proteomes" id="UP001454036">
    <property type="component" value="Unassembled WGS sequence"/>
</dbReference>
<name>A0AAV3QNN8_LITER</name>
<sequence>MLTCIVCSKQLNSGSLQEQKDEDNVTTTPRTKQTIKALTAQIKDIAVKASGAYKNCKPCSGSGSADHKKYVDSENGSVSERFPCAYKRAGRGANSMPRVWGKEMEARLKALSSGEGTPVSVSSRTESVVFVEDDDVEPKEWVAQIEPGVLITFVALPQGGNALRGIRFSREMFNKLQAQHWWSDNYEKVMELYNVQRSNFRTAPLKSEDEVSRNSSNEESHVTPSVEKECIGYSSSDSLEHLPKHTPHCQDSCGLTSTPKVSSISTAKIETSSIDASARTSSSRDQDHSGELSVSNASEIETEWVEEDVPGVYITIRALPDGSRELRRVRFSRETFGETQARMWWEQNRARIQEQYL</sequence>
<dbReference type="InterPro" id="IPR044532">
    <property type="entry name" value="BRX-like"/>
</dbReference>
<evidence type="ECO:0000259" key="5">
    <source>
        <dbReference type="PROSITE" id="PS51514"/>
    </source>
</evidence>
<feature type="compositionally biased region" description="Low complexity" evidence="4">
    <location>
        <begin position="271"/>
        <end position="281"/>
    </location>
</feature>
<comment type="caution">
    <text evidence="6">The sequence shown here is derived from an EMBL/GenBank/DDBJ whole genome shotgun (WGS) entry which is preliminary data.</text>
</comment>
<evidence type="ECO:0000256" key="3">
    <source>
        <dbReference type="ARBA" id="ARBA00023242"/>
    </source>
</evidence>
<reference evidence="6 7" key="1">
    <citation type="submission" date="2024-01" db="EMBL/GenBank/DDBJ databases">
        <title>The complete chloroplast genome sequence of Lithospermum erythrorhizon: insights into the phylogenetic relationship among Boraginaceae species and the maternal lineages of purple gromwells.</title>
        <authorList>
            <person name="Okada T."/>
            <person name="Watanabe K."/>
        </authorList>
    </citation>
    <scope>NUCLEOTIDE SEQUENCE [LARGE SCALE GENOMIC DNA]</scope>
</reference>
<comment type="similarity">
    <text evidence="2">Belongs to the BRX family.</text>
</comment>
<accession>A0AAV3QNN8</accession>
<evidence type="ECO:0000256" key="4">
    <source>
        <dbReference type="SAM" id="MobiDB-lite"/>
    </source>
</evidence>
<dbReference type="PANTHER" id="PTHR46058">
    <property type="entry name" value="PROTEIN BREVIS RADIX-LIKE 1"/>
    <property type="match status" value="1"/>
</dbReference>
<organism evidence="6 7">
    <name type="scientific">Lithospermum erythrorhizon</name>
    <name type="common">Purple gromwell</name>
    <name type="synonym">Lithospermum officinale var. erythrorhizon</name>
    <dbReference type="NCBI Taxonomy" id="34254"/>
    <lineage>
        <taxon>Eukaryota</taxon>
        <taxon>Viridiplantae</taxon>
        <taxon>Streptophyta</taxon>
        <taxon>Embryophyta</taxon>
        <taxon>Tracheophyta</taxon>
        <taxon>Spermatophyta</taxon>
        <taxon>Magnoliopsida</taxon>
        <taxon>eudicotyledons</taxon>
        <taxon>Gunneridae</taxon>
        <taxon>Pentapetalae</taxon>
        <taxon>asterids</taxon>
        <taxon>lamiids</taxon>
        <taxon>Boraginales</taxon>
        <taxon>Boraginaceae</taxon>
        <taxon>Boraginoideae</taxon>
        <taxon>Lithospermeae</taxon>
        <taxon>Lithospermum</taxon>
    </lineage>
</organism>
<dbReference type="EMBL" id="BAABME010022255">
    <property type="protein sequence ID" value="GAA0165354.1"/>
    <property type="molecule type" value="Genomic_DNA"/>
</dbReference>
<evidence type="ECO:0000313" key="7">
    <source>
        <dbReference type="Proteomes" id="UP001454036"/>
    </source>
</evidence>
<evidence type="ECO:0000256" key="1">
    <source>
        <dbReference type="ARBA" id="ARBA00004123"/>
    </source>
</evidence>
<feature type="region of interest" description="Disordered" evidence="4">
    <location>
        <begin position="241"/>
        <end position="296"/>
    </location>
</feature>
<dbReference type="PROSITE" id="PS51514">
    <property type="entry name" value="BRX"/>
    <property type="match status" value="2"/>
</dbReference>
<dbReference type="PANTHER" id="PTHR46058:SF2">
    <property type="entry name" value="PROTEIN BREVIS RADIX-LIKE 3"/>
    <property type="match status" value="1"/>
</dbReference>